<evidence type="ECO:0000313" key="4">
    <source>
        <dbReference type="Proteomes" id="UP000481583"/>
    </source>
</evidence>
<keyword evidence="3" id="KW-0067">ATP-binding</keyword>
<dbReference type="PANTHER" id="PTHR35526:SF3">
    <property type="entry name" value="ANTI-SIGMA-F FACTOR RSBW"/>
    <property type="match status" value="1"/>
</dbReference>
<evidence type="ECO:0000313" key="3">
    <source>
        <dbReference type="EMBL" id="NGN64965.1"/>
    </source>
</evidence>
<keyword evidence="1" id="KW-0723">Serine/threonine-protein kinase</keyword>
<dbReference type="Gene3D" id="3.30.565.10">
    <property type="entry name" value="Histidine kinase-like ATPase, C-terminal domain"/>
    <property type="match status" value="1"/>
</dbReference>
<protein>
    <submittedName>
        <fullName evidence="3">ATP-binding protein</fullName>
    </submittedName>
</protein>
<feature type="domain" description="Histidine kinase/HSP90-like ATPase" evidence="2">
    <location>
        <begin position="9"/>
        <end position="128"/>
    </location>
</feature>
<dbReference type="EMBL" id="JAAKZV010000048">
    <property type="protein sequence ID" value="NGN64965.1"/>
    <property type="molecule type" value="Genomic_DNA"/>
</dbReference>
<dbReference type="AlphaFoldDB" id="A0A6G4TYA9"/>
<dbReference type="SUPFAM" id="SSF55874">
    <property type="entry name" value="ATPase domain of HSP90 chaperone/DNA topoisomerase II/histidine kinase"/>
    <property type="match status" value="1"/>
</dbReference>
<evidence type="ECO:0000256" key="1">
    <source>
        <dbReference type="ARBA" id="ARBA00022527"/>
    </source>
</evidence>
<dbReference type="InterPro" id="IPR050267">
    <property type="entry name" value="Anti-sigma-factor_SerPK"/>
</dbReference>
<keyword evidence="1" id="KW-0418">Kinase</keyword>
<dbReference type="InterPro" id="IPR003594">
    <property type="entry name" value="HATPase_dom"/>
</dbReference>
<reference evidence="3 4" key="1">
    <citation type="submission" date="2020-02" db="EMBL/GenBank/DDBJ databases">
        <title>Whole-genome analyses of novel actinobacteria.</title>
        <authorList>
            <person name="Sahin N."/>
        </authorList>
    </citation>
    <scope>NUCLEOTIDE SEQUENCE [LARGE SCALE GENOMIC DNA]</scope>
    <source>
        <strain evidence="3 4">A7024</strain>
    </source>
</reference>
<keyword evidence="3" id="KW-0547">Nucleotide-binding</keyword>
<keyword evidence="1" id="KW-0808">Transferase</keyword>
<proteinExistence type="predicted"/>
<organism evidence="3 4">
    <name type="scientific">Streptomyces coryli</name>
    <dbReference type="NCBI Taxonomy" id="1128680"/>
    <lineage>
        <taxon>Bacteria</taxon>
        <taxon>Bacillati</taxon>
        <taxon>Actinomycetota</taxon>
        <taxon>Actinomycetes</taxon>
        <taxon>Kitasatosporales</taxon>
        <taxon>Streptomycetaceae</taxon>
        <taxon>Streptomyces</taxon>
    </lineage>
</organism>
<dbReference type="GO" id="GO:0005524">
    <property type="term" value="F:ATP binding"/>
    <property type="evidence" value="ECO:0007669"/>
    <property type="project" value="UniProtKB-KW"/>
</dbReference>
<sequence>MTAWSIELPHTAAAVPIARALIRNVLHELDATETDLDTAELLTSELVTNAVEHTRGPHPVELWVQLVPAGLQVEVRDRDPELPVNLLGADIPPAPLVDETGRGLLLIRTLSTDAGARLTPQGKAVWFILKNH</sequence>
<dbReference type="InterPro" id="IPR036890">
    <property type="entry name" value="HATPase_C_sf"/>
</dbReference>
<dbReference type="Pfam" id="PF13581">
    <property type="entry name" value="HATPase_c_2"/>
    <property type="match status" value="1"/>
</dbReference>
<evidence type="ECO:0000259" key="2">
    <source>
        <dbReference type="Pfam" id="PF13581"/>
    </source>
</evidence>
<comment type="caution">
    <text evidence="3">The sequence shown here is derived from an EMBL/GenBank/DDBJ whole genome shotgun (WGS) entry which is preliminary data.</text>
</comment>
<gene>
    <name evidence="3" type="ORF">G5C51_13795</name>
</gene>
<name>A0A6G4TYA9_9ACTN</name>
<accession>A0A6G4TYA9</accession>
<keyword evidence="4" id="KW-1185">Reference proteome</keyword>
<dbReference type="CDD" id="cd16936">
    <property type="entry name" value="HATPase_RsbW-like"/>
    <property type="match status" value="1"/>
</dbReference>
<dbReference type="PANTHER" id="PTHR35526">
    <property type="entry name" value="ANTI-SIGMA-F FACTOR RSBW-RELATED"/>
    <property type="match status" value="1"/>
</dbReference>
<dbReference type="RefSeq" id="WP_165236945.1">
    <property type="nucleotide sequence ID" value="NZ_JAAKZV010000048.1"/>
</dbReference>
<dbReference type="Proteomes" id="UP000481583">
    <property type="component" value="Unassembled WGS sequence"/>
</dbReference>
<dbReference type="GO" id="GO:0004674">
    <property type="term" value="F:protein serine/threonine kinase activity"/>
    <property type="evidence" value="ECO:0007669"/>
    <property type="project" value="UniProtKB-KW"/>
</dbReference>